<accession>A0AAW9Q143</accession>
<evidence type="ECO:0000313" key="6">
    <source>
        <dbReference type="Proteomes" id="UP001336250"/>
    </source>
</evidence>
<dbReference type="PANTHER" id="PTHR11364:SF27">
    <property type="entry name" value="SULFURTRANSFERASE"/>
    <property type="match status" value="1"/>
</dbReference>
<dbReference type="PROSITE" id="PS00380">
    <property type="entry name" value="RHODANESE_1"/>
    <property type="match status" value="1"/>
</dbReference>
<feature type="domain" description="Rhodanese" evidence="4">
    <location>
        <begin position="178"/>
        <end position="291"/>
    </location>
</feature>
<gene>
    <name evidence="5" type="ORF">V4F39_06490</name>
</gene>
<evidence type="ECO:0000256" key="3">
    <source>
        <dbReference type="RuleBase" id="RU000507"/>
    </source>
</evidence>
<dbReference type="EMBL" id="JAZIBG010000019">
    <property type="protein sequence ID" value="MEF7613556.1"/>
    <property type="molecule type" value="Genomic_DNA"/>
</dbReference>
<evidence type="ECO:0000256" key="2">
    <source>
        <dbReference type="ARBA" id="ARBA00022737"/>
    </source>
</evidence>
<feature type="domain" description="Rhodanese" evidence="4">
    <location>
        <begin position="28"/>
        <end position="147"/>
    </location>
</feature>
<dbReference type="PANTHER" id="PTHR11364">
    <property type="entry name" value="THIOSULFATE SULFERTANSFERASE"/>
    <property type="match status" value="1"/>
</dbReference>
<dbReference type="InterPro" id="IPR045078">
    <property type="entry name" value="TST/MPST-like"/>
</dbReference>
<dbReference type="PROSITE" id="PS00683">
    <property type="entry name" value="RHODANESE_2"/>
    <property type="match status" value="1"/>
</dbReference>
<reference evidence="5 6" key="1">
    <citation type="submission" date="2024-02" db="EMBL/GenBank/DDBJ databases">
        <title>Genome sequence of Aquincola sp. MAHUQ-54.</title>
        <authorList>
            <person name="Huq M.A."/>
        </authorList>
    </citation>
    <scope>NUCLEOTIDE SEQUENCE [LARGE SCALE GENOMIC DNA]</scope>
    <source>
        <strain evidence="5 6">MAHUQ-54</strain>
    </source>
</reference>
<dbReference type="Pfam" id="PF00581">
    <property type="entry name" value="Rhodanese"/>
    <property type="match status" value="2"/>
</dbReference>
<dbReference type="SMART" id="SM00450">
    <property type="entry name" value="RHOD"/>
    <property type="match status" value="2"/>
</dbReference>
<evidence type="ECO:0000259" key="4">
    <source>
        <dbReference type="PROSITE" id="PS50206"/>
    </source>
</evidence>
<evidence type="ECO:0000313" key="5">
    <source>
        <dbReference type="EMBL" id="MEF7613556.1"/>
    </source>
</evidence>
<dbReference type="CDD" id="cd01448">
    <property type="entry name" value="TST_Repeat_1"/>
    <property type="match status" value="1"/>
</dbReference>
<dbReference type="GO" id="GO:0004792">
    <property type="term" value="F:thiosulfate-cyanide sulfurtransferase activity"/>
    <property type="evidence" value="ECO:0007669"/>
    <property type="project" value="InterPro"/>
</dbReference>
<dbReference type="RefSeq" id="WP_332288499.1">
    <property type="nucleotide sequence ID" value="NZ_JAZIBG010000019.1"/>
</dbReference>
<dbReference type="Gene3D" id="3.40.250.10">
    <property type="entry name" value="Rhodanese-like domain"/>
    <property type="match status" value="2"/>
</dbReference>
<evidence type="ECO:0000256" key="1">
    <source>
        <dbReference type="ARBA" id="ARBA00022679"/>
    </source>
</evidence>
<sequence>MTDQPTSTSPAVFDTLVSAGQLAEALRSATPPVVLDCSFELTDLEAGRRLYEGGHIPGAQHVHLEHDLSAPKTGRNGRHPLPSREDFARTMARLGIGDDTQVVAYDNAGGMYAARLWWMLRWAGHRAAAVLDGGLAAWQAAGGALSTQVPAAPAAGGFSLRPALVQTVGFDEVKANIEQPERLVLDARAPDRFRGENETLDPIGGHIPGARNRLFRDNLGADGRFKPAAQLRQEFDALTGGRPGTGLISQCGSGVTACHNLLAMALAGLHGAALYPGSWSEWSAQPGAPIATGAA</sequence>
<proteinExistence type="predicted"/>
<dbReference type="SUPFAM" id="SSF52821">
    <property type="entry name" value="Rhodanese/Cell cycle control phosphatase"/>
    <property type="match status" value="2"/>
</dbReference>
<keyword evidence="2" id="KW-0677">Repeat</keyword>
<dbReference type="InterPro" id="IPR001763">
    <property type="entry name" value="Rhodanese-like_dom"/>
</dbReference>
<keyword evidence="6" id="KW-1185">Reference proteome</keyword>
<dbReference type="InterPro" id="IPR001307">
    <property type="entry name" value="Thiosulphate_STrfase_CS"/>
</dbReference>
<dbReference type="InterPro" id="IPR036873">
    <property type="entry name" value="Rhodanese-like_dom_sf"/>
</dbReference>
<organism evidence="5 6">
    <name type="scientific">Aquincola agrisoli</name>
    <dbReference type="NCBI Taxonomy" id="3119538"/>
    <lineage>
        <taxon>Bacteria</taxon>
        <taxon>Pseudomonadati</taxon>
        <taxon>Pseudomonadota</taxon>
        <taxon>Betaproteobacteria</taxon>
        <taxon>Burkholderiales</taxon>
        <taxon>Sphaerotilaceae</taxon>
        <taxon>Aquincola</taxon>
    </lineage>
</organism>
<name>A0AAW9Q143_9BURK</name>
<dbReference type="Proteomes" id="UP001336250">
    <property type="component" value="Unassembled WGS sequence"/>
</dbReference>
<dbReference type="PROSITE" id="PS50206">
    <property type="entry name" value="RHODANESE_3"/>
    <property type="match status" value="2"/>
</dbReference>
<keyword evidence="1 3" id="KW-0808">Transferase</keyword>
<comment type="caution">
    <text evidence="5">The sequence shown here is derived from an EMBL/GenBank/DDBJ whole genome shotgun (WGS) entry which is preliminary data.</text>
</comment>
<dbReference type="AlphaFoldDB" id="A0AAW9Q143"/>
<dbReference type="CDD" id="cd01449">
    <property type="entry name" value="TST_Repeat_2"/>
    <property type="match status" value="1"/>
</dbReference>
<protein>
    <recommendedName>
        <fullName evidence="3">Sulfurtransferase</fullName>
    </recommendedName>
</protein>